<dbReference type="KEGG" id="ptaw:DW352_12135"/>
<evidence type="ECO:0000313" key="2">
    <source>
        <dbReference type="EMBL" id="AXK81197.1"/>
    </source>
</evidence>
<sequence>MRCGLAALCLLLWAGAAHAESCNRSLEYILDGSAGDLSQAPDSYRGLLKACLATLELSNVKDAYVLKDGGIAVLPRDFSVVATAGTLAKFCEANPRRTLRFLNRKEAKSGLTTGLVVSLSSGGLASCREIRGEQ</sequence>
<dbReference type="AlphaFoldDB" id="A0A345ZWA0"/>
<feature type="signal peptide" evidence="1">
    <location>
        <begin position="1"/>
        <end position="19"/>
    </location>
</feature>
<protein>
    <submittedName>
        <fullName evidence="2">Uncharacterized protein</fullName>
    </submittedName>
</protein>
<evidence type="ECO:0000256" key="1">
    <source>
        <dbReference type="SAM" id="SignalP"/>
    </source>
</evidence>
<keyword evidence="1" id="KW-0732">Signal</keyword>
<name>A0A345ZWA0_9HYPH</name>
<dbReference type="Proteomes" id="UP000254889">
    <property type="component" value="Chromosome"/>
</dbReference>
<dbReference type="RefSeq" id="WP_115691572.1">
    <property type="nucleotide sequence ID" value="NZ_CP031417.1"/>
</dbReference>
<reference evidence="2 3" key="1">
    <citation type="submission" date="2018-07" db="EMBL/GenBank/DDBJ databases">
        <authorList>
            <person name="Quirk P.G."/>
            <person name="Krulwich T.A."/>
        </authorList>
    </citation>
    <scope>NUCLEOTIDE SEQUENCE [LARGE SCALE GENOMIC DNA]</scope>
    <source>
        <strain evidence="2 3">CC-BB4</strain>
    </source>
</reference>
<keyword evidence="3" id="KW-1185">Reference proteome</keyword>
<dbReference type="OrthoDB" id="8230385at2"/>
<feature type="chain" id="PRO_5016608858" evidence="1">
    <location>
        <begin position="20"/>
        <end position="134"/>
    </location>
</feature>
<accession>A0A345ZWA0</accession>
<evidence type="ECO:0000313" key="3">
    <source>
        <dbReference type="Proteomes" id="UP000254889"/>
    </source>
</evidence>
<organism evidence="2 3">
    <name type="scientific">Pseudolabrys taiwanensis</name>
    <dbReference type="NCBI Taxonomy" id="331696"/>
    <lineage>
        <taxon>Bacteria</taxon>
        <taxon>Pseudomonadati</taxon>
        <taxon>Pseudomonadota</taxon>
        <taxon>Alphaproteobacteria</taxon>
        <taxon>Hyphomicrobiales</taxon>
        <taxon>Xanthobacteraceae</taxon>
        <taxon>Pseudolabrys</taxon>
    </lineage>
</organism>
<gene>
    <name evidence="2" type="ORF">DW352_12135</name>
</gene>
<proteinExistence type="predicted"/>
<dbReference type="EMBL" id="CP031417">
    <property type="protein sequence ID" value="AXK81197.1"/>
    <property type="molecule type" value="Genomic_DNA"/>
</dbReference>